<sequence length="87" mass="9883">MPQPRDDGMVYSWHLSLRVDRPLEVGRNPSGRDGSSWIWVALSPFLCRFEHSAVAYPPPSASLFKFCLYRLALRPPFCSLGVWATCL</sequence>
<name>A0A9W7BKR9_9STRA</name>
<accession>A0A9W7BKR9</accession>
<dbReference type="Proteomes" id="UP001165160">
    <property type="component" value="Unassembled WGS sequence"/>
</dbReference>
<gene>
    <name evidence="1" type="ORF">TrVE_jg7769</name>
</gene>
<comment type="caution">
    <text evidence="1">The sequence shown here is derived from an EMBL/GenBank/DDBJ whole genome shotgun (WGS) entry which is preliminary data.</text>
</comment>
<protein>
    <submittedName>
        <fullName evidence="1">Uncharacterized protein</fullName>
    </submittedName>
</protein>
<keyword evidence="2" id="KW-1185">Reference proteome</keyword>
<evidence type="ECO:0000313" key="1">
    <source>
        <dbReference type="EMBL" id="GMH93011.1"/>
    </source>
</evidence>
<reference evidence="2" key="1">
    <citation type="journal article" date="2023" name="Commun. Biol.">
        <title>Genome analysis of Parmales, the sister group of diatoms, reveals the evolutionary specialization of diatoms from phago-mixotrophs to photoautotrophs.</title>
        <authorList>
            <person name="Ban H."/>
            <person name="Sato S."/>
            <person name="Yoshikawa S."/>
            <person name="Yamada K."/>
            <person name="Nakamura Y."/>
            <person name="Ichinomiya M."/>
            <person name="Sato N."/>
            <person name="Blanc-Mathieu R."/>
            <person name="Endo H."/>
            <person name="Kuwata A."/>
            <person name="Ogata H."/>
        </authorList>
    </citation>
    <scope>NUCLEOTIDE SEQUENCE [LARGE SCALE GENOMIC DNA]</scope>
    <source>
        <strain evidence="2">NIES 3699</strain>
    </source>
</reference>
<proteinExistence type="predicted"/>
<dbReference type="AlphaFoldDB" id="A0A9W7BKR9"/>
<organism evidence="1 2">
    <name type="scientific">Triparma verrucosa</name>
    <dbReference type="NCBI Taxonomy" id="1606542"/>
    <lineage>
        <taxon>Eukaryota</taxon>
        <taxon>Sar</taxon>
        <taxon>Stramenopiles</taxon>
        <taxon>Ochrophyta</taxon>
        <taxon>Bolidophyceae</taxon>
        <taxon>Parmales</taxon>
        <taxon>Triparmaceae</taxon>
        <taxon>Triparma</taxon>
    </lineage>
</organism>
<dbReference type="EMBL" id="BRXX01000134">
    <property type="protein sequence ID" value="GMH93011.1"/>
    <property type="molecule type" value="Genomic_DNA"/>
</dbReference>
<evidence type="ECO:0000313" key="2">
    <source>
        <dbReference type="Proteomes" id="UP001165160"/>
    </source>
</evidence>